<gene>
    <name evidence="2" type="ORF">BGZ65_010062</name>
</gene>
<organism evidence="2 3">
    <name type="scientific">Modicella reniformis</name>
    <dbReference type="NCBI Taxonomy" id="1440133"/>
    <lineage>
        <taxon>Eukaryota</taxon>
        <taxon>Fungi</taxon>
        <taxon>Fungi incertae sedis</taxon>
        <taxon>Mucoromycota</taxon>
        <taxon>Mortierellomycotina</taxon>
        <taxon>Mortierellomycetes</taxon>
        <taxon>Mortierellales</taxon>
        <taxon>Mortierellaceae</taxon>
        <taxon>Modicella</taxon>
    </lineage>
</organism>
<dbReference type="AlphaFoldDB" id="A0A9P6MED6"/>
<feature type="compositionally biased region" description="Acidic residues" evidence="1">
    <location>
        <begin position="461"/>
        <end position="475"/>
    </location>
</feature>
<feature type="region of interest" description="Disordered" evidence="1">
    <location>
        <begin position="322"/>
        <end position="361"/>
    </location>
</feature>
<accession>A0A9P6MED6</accession>
<feature type="compositionally biased region" description="Polar residues" evidence="1">
    <location>
        <begin position="184"/>
        <end position="209"/>
    </location>
</feature>
<protein>
    <submittedName>
        <fullName evidence="2">Uncharacterized protein</fullName>
    </submittedName>
</protein>
<dbReference type="PANTHER" id="PTHR23355:SF9">
    <property type="entry name" value="DIS3-LIKE EXONUCLEASE 2"/>
    <property type="match status" value="1"/>
</dbReference>
<feature type="compositionally biased region" description="Basic and acidic residues" evidence="1">
    <location>
        <begin position="448"/>
        <end position="460"/>
    </location>
</feature>
<evidence type="ECO:0000313" key="3">
    <source>
        <dbReference type="Proteomes" id="UP000749646"/>
    </source>
</evidence>
<evidence type="ECO:0000313" key="2">
    <source>
        <dbReference type="EMBL" id="KAF9994315.1"/>
    </source>
</evidence>
<feature type="region of interest" description="Disordered" evidence="1">
    <location>
        <begin position="73"/>
        <end position="136"/>
    </location>
</feature>
<sequence length="475" mass="51572">GGLSTVEESVSEKRAIHITTQQQVNGQPALSTRRRGHGRSLSAIDKFTLCPQEDGMESSPLESLQEIISSMRNLPNVPHPTTGHTNHGDQAQGHGYSRHERRLSASSLSSKSSVGPQSSVTTTTLHISQPPRGTNITDALQSTVATLRRLSVTDTKRPLISLKEDEGETATTSTLGKTNRRRSATVSRDTTTTIGGSSAGNRRTTISSGYQPNRRSVVIRPEEITALQEGNPYSPPLFSFASDDEQDVIADTLSTLEGKGTPNGGHSSHSGKGSHQRSVSNVDAYSLAEFAARLPNHMKSGGGGSAAPVNNDDVQNRRRFTTALHSSTVGPSRASTASNRRLSGTPAGRPRRDSVNVRETANSRRSLFTAHLLYLEFHTLSTKHRHNYVQGVLRISKRNRSDAYVTVDTLPDGDVYICGSKDRNRALEGDVVGIELFDPEELPPPKLESNKDERRARPTEDLDDVDNADSDEFKP</sequence>
<dbReference type="EMBL" id="JAAAHW010001604">
    <property type="protein sequence ID" value="KAF9994315.1"/>
    <property type="molecule type" value="Genomic_DNA"/>
</dbReference>
<feature type="region of interest" description="Disordered" evidence="1">
    <location>
        <begin position="165"/>
        <end position="209"/>
    </location>
</feature>
<dbReference type="GO" id="GO:0000175">
    <property type="term" value="F:3'-5'-RNA exonuclease activity"/>
    <property type="evidence" value="ECO:0007669"/>
    <property type="project" value="TreeGrafter"/>
</dbReference>
<reference evidence="2" key="1">
    <citation type="journal article" date="2020" name="Fungal Divers.">
        <title>Resolving the Mortierellaceae phylogeny through synthesis of multi-gene phylogenetics and phylogenomics.</title>
        <authorList>
            <person name="Vandepol N."/>
            <person name="Liber J."/>
            <person name="Desiro A."/>
            <person name="Na H."/>
            <person name="Kennedy M."/>
            <person name="Barry K."/>
            <person name="Grigoriev I.V."/>
            <person name="Miller A.N."/>
            <person name="O'Donnell K."/>
            <person name="Stajich J.E."/>
            <person name="Bonito G."/>
        </authorList>
    </citation>
    <scope>NUCLEOTIDE SEQUENCE</scope>
    <source>
        <strain evidence="2">MES-2147</strain>
    </source>
</reference>
<feature type="region of interest" description="Disordered" evidence="1">
    <location>
        <begin position="437"/>
        <end position="475"/>
    </location>
</feature>
<proteinExistence type="predicted"/>
<dbReference type="OrthoDB" id="372421at2759"/>
<feature type="compositionally biased region" description="Low complexity" evidence="1">
    <location>
        <begin position="264"/>
        <end position="273"/>
    </location>
</feature>
<feature type="non-terminal residue" evidence="2">
    <location>
        <position position="1"/>
    </location>
</feature>
<feature type="compositionally biased region" description="Polar residues" evidence="1">
    <location>
        <begin position="323"/>
        <end position="342"/>
    </location>
</feature>
<feature type="non-terminal residue" evidence="2">
    <location>
        <position position="475"/>
    </location>
</feature>
<evidence type="ECO:0000256" key="1">
    <source>
        <dbReference type="SAM" id="MobiDB-lite"/>
    </source>
</evidence>
<feature type="compositionally biased region" description="Polar residues" evidence="1">
    <location>
        <begin position="120"/>
        <end position="136"/>
    </location>
</feature>
<dbReference type="InterPro" id="IPR050180">
    <property type="entry name" value="RNR_Ribonuclease"/>
</dbReference>
<dbReference type="Gene3D" id="2.40.50.690">
    <property type="match status" value="1"/>
</dbReference>
<keyword evidence="3" id="KW-1185">Reference proteome</keyword>
<dbReference type="PANTHER" id="PTHR23355">
    <property type="entry name" value="RIBONUCLEASE"/>
    <property type="match status" value="1"/>
</dbReference>
<feature type="region of interest" description="Disordered" evidence="1">
    <location>
        <begin position="255"/>
        <end position="280"/>
    </location>
</feature>
<dbReference type="InterPro" id="IPR012340">
    <property type="entry name" value="NA-bd_OB-fold"/>
</dbReference>
<dbReference type="Proteomes" id="UP000749646">
    <property type="component" value="Unassembled WGS sequence"/>
</dbReference>
<feature type="compositionally biased region" description="Low complexity" evidence="1">
    <location>
        <begin position="104"/>
        <end position="119"/>
    </location>
</feature>
<name>A0A9P6MED6_9FUNG</name>
<dbReference type="GO" id="GO:0000932">
    <property type="term" value="C:P-body"/>
    <property type="evidence" value="ECO:0007669"/>
    <property type="project" value="TreeGrafter"/>
</dbReference>
<dbReference type="GO" id="GO:0006402">
    <property type="term" value="P:mRNA catabolic process"/>
    <property type="evidence" value="ECO:0007669"/>
    <property type="project" value="TreeGrafter"/>
</dbReference>
<comment type="caution">
    <text evidence="2">The sequence shown here is derived from an EMBL/GenBank/DDBJ whole genome shotgun (WGS) entry which is preliminary data.</text>
</comment>
<dbReference type="SUPFAM" id="SSF50249">
    <property type="entry name" value="Nucleic acid-binding proteins"/>
    <property type="match status" value="1"/>
</dbReference>